<feature type="region of interest" description="Disordered" evidence="1">
    <location>
        <begin position="189"/>
        <end position="210"/>
    </location>
</feature>
<protein>
    <submittedName>
        <fullName evidence="3">Integrase core domain-containing protein</fullName>
    </submittedName>
</protein>
<dbReference type="GO" id="GO:0003676">
    <property type="term" value="F:nucleic acid binding"/>
    <property type="evidence" value="ECO:0007669"/>
    <property type="project" value="InterPro"/>
</dbReference>
<name>A0A1M5PNQ5_9BURK</name>
<sequence>MGWLLICHWCFAMSKIPIEFEKVGNITPTEGLVLRVGNQQPKYLRVTHVFTSCIYGIWVTTPQQARSARRPKRISSNEVTHLIENNGGQWGKLRLPYQFIGIGKFRKNDHTEAIEAAWNLIEPLVYAFKNEENLSSAHFTSLIRNRSETLGVNFLTLYRLVLRYYYFGGTRLALISLPPGAKPAARAYSLGEKNESPSTQPSMRRGRQPALASELGRNNFIIDDDDISDMLACLKGSLRKGPAFFTEVHQEYLSTYFRRRHPDTFSQYIDNRYPEPITLRQFRYYVNENLQLTDDLARNLRKYERNPGRTGSVRAAGPGEVYEIDATGGRIFLVTDEENPVTVGKPIIYLIIDRWSRFVVSVYLSLRPPSWSEVQYALLIAFTSRTKRFASMGVDIDDERWPIGRFPSTLCPDRGSDFMSRSMEKVVTDDLRIELTPLPPLCPDGKAIVERTIREIKRRMFMSKLKGTYADRPLDPPTKREAKKAQATAVNSLADAYRAVIEIIDDHNNRPHSALRRRRTLARAGVPPTPKEAYLWGLKNITGLRTPPLADGDYRRLLLGIDDASIAKGVIRYCSRLYYPVNEPAQELAFRSAARPKRVEVRIDRTDPSELFIETSAPEWAHFSLGVGGAGELMSLTLDEEAALADQTALAFARADHESKIQRIRKKVADVAKTPKKNLNAMPTVNRDKLSQIDLSLARQHETTKMKEALSGKSAARDHVPATSEPTWEALEEQERLQNLEIIRKNRGRE</sequence>
<dbReference type="AlphaFoldDB" id="A0A1M5PNQ5"/>
<evidence type="ECO:0000259" key="2">
    <source>
        <dbReference type="PROSITE" id="PS50994"/>
    </source>
</evidence>
<keyword evidence="5" id="KW-1185">Reference proteome</keyword>
<reference evidence="3 5" key="1">
    <citation type="submission" date="2016-11" db="EMBL/GenBank/DDBJ databases">
        <authorList>
            <person name="Jaros S."/>
            <person name="Januszkiewicz K."/>
            <person name="Wedrychowicz H."/>
        </authorList>
    </citation>
    <scope>NUCLEOTIDE SEQUENCE [LARGE SCALE GENOMIC DNA]</scope>
    <source>
        <strain evidence="3 5">CGMCC 1.10190</strain>
    </source>
</reference>
<organism evidence="3 5">
    <name type="scientific">Pollutimonas bauzanensis</name>
    <dbReference type="NCBI Taxonomy" id="658167"/>
    <lineage>
        <taxon>Bacteria</taxon>
        <taxon>Pseudomonadati</taxon>
        <taxon>Pseudomonadota</taxon>
        <taxon>Betaproteobacteria</taxon>
        <taxon>Burkholderiales</taxon>
        <taxon>Alcaligenaceae</taxon>
        <taxon>Pollutimonas</taxon>
    </lineage>
</organism>
<accession>A0A1M5PNQ5</accession>
<dbReference type="PROSITE" id="PS50994">
    <property type="entry name" value="INTEGRASE"/>
    <property type="match status" value="1"/>
</dbReference>
<dbReference type="STRING" id="658167.SAMN04488135_1026"/>
<dbReference type="GO" id="GO:0015074">
    <property type="term" value="P:DNA integration"/>
    <property type="evidence" value="ECO:0007669"/>
    <property type="project" value="InterPro"/>
</dbReference>
<proteinExistence type="predicted"/>
<dbReference type="OrthoDB" id="5439087at2"/>
<dbReference type="Gene3D" id="3.30.420.10">
    <property type="entry name" value="Ribonuclease H-like superfamily/Ribonuclease H"/>
    <property type="match status" value="1"/>
</dbReference>
<evidence type="ECO:0000313" key="4">
    <source>
        <dbReference type="EMBL" id="SHH34586.1"/>
    </source>
</evidence>
<evidence type="ECO:0000313" key="5">
    <source>
        <dbReference type="Proteomes" id="UP000184226"/>
    </source>
</evidence>
<dbReference type="Proteomes" id="UP000184226">
    <property type="component" value="Unassembled WGS sequence"/>
</dbReference>
<dbReference type="EMBL" id="FQXE01000003">
    <property type="protein sequence ID" value="SHH34586.1"/>
    <property type="molecule type" value="Genomic_DNA"/>
</dbReference>
<gene>
    <name evidence="3" type="ORF">SAMN04488135_1026</name>
    <name evidence="4" type="ORF">SAMN04488135_1036</name>
</gene>
<dbReference type="EMBL" id="FQXE01000002">
    <property type="protein sequence ID" value="SHH03321.1"/>
    <property type="molecule type" value="Genomic_DNA"/>
</dbReference>
<dbReference type="InterPro" id="IPR036397">
    <property type="entry name" value="RNaseH_sf"/>
</dbReference>
<evidence type="ECO:0000313" key="3">
    <source>
        <dbReference type="EMBL" id="SHH03321.1"/>
    </source>
</evidence>
<dbReference type="InterPro" id="IPR012337">
    <property type="entry name" value="RNaseH-like_sf"/>
</dbReference>
<dbReference type="InterPro" id="IPR001584">
    <property type="entry name" value="Integrase_cat-core"/>
</dbReference>
<feature type="domain" description="Integrase catalytic" evidence="2">
    <location>
        <begin position="314"/>
        <end position="538"/>
    </location>
</feature>
<dbReference type="SUPFAM" id="SSF53098">
    <property type="entry name" value="Ribonuclease H-like"/>
    <property type="match status" value="1"/>
</dbReference>
<evidence type="ECO:0000256" key="1">
    <source>
        <dbReference type="SAM" id="MobiDB-lite"/>
    </source>
</evidence>